<sequence>MWSPSIRSPQLSRGAGMDACECSGGARPEVSGPSITTGSLALRAGPLGNVVPSGPVARGAGHVGDRASAKRQNYISFETIAII</sequence>
<evidence type="ECO:0000256" key="1">
    <source>
        <dbReference type="SAM" id="MobiDB-lite"/>
    </source>
</evidence>
<reference evidence="2" key="1">
    <citation type="journal article" date="2022" name="bioRxiv">
        <title>Sequencing and chromosome-scale assembly of the giantPleurodeles waltlgenome.</title>
        <authorList>
            <person name="Brown T."/>
            <person name="Elewa A."/>
            <person name="Iarovenko S."/>
            <person name="Subramanian E."/>
            <person name="Araus A.J."/>
            <person name="Petzold A."/>
            <person name="Susuki M."/>
            <person name="Suzuki K.-i.T."/>
            <person name="Hayashi T."/>
            <person name="Toyoda A."/>
            <person name="Oliveira C."/>
            <person name="Osipova E."/>
            <person name="Leigh N.D."/>
            <person name="Simon A."/>
            <person name="Yun M.H."/>
        </authorList>
    </citation>
    <scope>NUCLEOTIDE SEQUENCE</scope>
    <source>
        <strain evidence="2">20211129_DDA</strain>
        <tissue evidence="2">Liver</tissue>
    </source>
</reference>
<evidence type="ECO:0000313" key="2">
    <source>
        <dbReference type="EMBL" id="KAJ1154459.1"/>
    </source>
</evidence>
<feature type="region of interest" description="Disordered" evidence="1">
    <location>
        <begin position="1"/>
        <end position="37"/>
    </location>
</feature>
<keyword evidence="3" id="KW-1185">Reference proteome</keyword>
<feature type="compositionally biased region" description="Polar residues" evidence="1">
    <location>
        <begin position="1"/>
        <end position="11"/>
    </location>
</feature>
<gene>
    <name evidence="2" type="ORF">NDU88_007211</name>
</gene>
<evidence type="ECO:0000313" key="3">
    <source>
        <dbReference type="Proteomes" id="UP001066276"/>
    </source>
</evidence>
<protein>
    <submittedName>
        <fullName evidence="2">Uncharacterized protein</fullName>
    </submittedName>
</protein>
<accession>A0AAV7RTE7</accession>
<dbReference type="AlphaFoldDB" id="A0AAV7RTE7"/>
<dbReference type="Proteomes" id="UP001066276">
    <property type="component" value="Chromosome 5"/>
</dbReference>
<dbReference type="EMBL" id="JANPWB010000009">
    <property type="protein sequence ID" value="KAJ1154459.1"/>
    <property type="molecule type" value="Genomic_DNA"/>
</dbReference>
<name>A0AAV7RTE7_PLEWA</name>
<comment type="caution">
    <text evidence="2">The sequence shown here is derived from an EMBL/GenBank/DDBJ whole genome shotgun (WGS) entry which is preliminary data.</text>
</comment>
<organism evidence="2 3">
    <name type="scientific">Pleurodeles waltl</name>
    <name type="common">Iberian ribbed newt</name>
    <dbReference type="NCBI Taxonomy" id="8319"/>
    <lineage>
        <taxon>Eukaryota</taxon>
        <taxon>Metazoa</taxon>
        <taxon>Chordata</taxon>
        <taxon>Craniata</taxon>
        <taxon>Vertebrata</taxon>
        <taxon>Euteleostomi</taxon>
        <taxon>Amphibia</taxon>
        <taxon>Batrachia</taxon>
        <taxon>Caudata</taxon>
        <taxon>Salamandroidea</taxon>
        <taxon>Salamandridae</taxon>
        <taxon>Pleurodelinae</taxon>
        <taxon>Pleurodeles</taxon>
    </lineage>
</organism>
<proteinExistence type="predicted"/>